<keyword evidence="10 11" id="KW-0998">Cell outer membrane</keyword>
<reference evidence="16 17" key="1">
    <citation type="submission" date="2023-07" db="EMBL/GenBank/DDBJ databases">
        <title>Genomic Encyclopedia of Type Strains, Phase IV (KMG-IV): sequencing the most valuable type-strain genomes for metagenomic binning, comparative biology and taxonomic classification.</title>
        <authorList>
            <person name="Goeker M."/>
        </authorList>
    </citation>
    <scope>NUCLEOTIDE SEQUENCE [LARGE SCALE GENOMIC DNA]</scope>
    <source>
        <strain evidence="16 17">DSM 1111</strain>
    </source>
</reference>
<proteinExistence type="inferred from homology"/>
<feature type="domain" description="TonB-dependent receptor-like beta-barrel" evidence="14">
    <location>
        <begin position="280"/>
        <end position="689"/>
    </location>
</feature>
<feature type="signal peptide" evidence="13">
    <location>
        <begin position="1"/>
        <end position="22"/>
    </location>
</feature>
<keyword evidence="16" id="KW-0675">Receptor</keyword>
<evidence type="ECO:0000256" key="5">
    <source>
        <dbReference type="ARBA" id="ARBA00022692"/>
    </source>
</evidence>
<feature type="chain" id="PRO_5045409574" evidence="13">
    <location>
        <begin position="23"/>
        <end position="723"/>
    </location>
</feature>
<evidence type="ECO:0000256" key="8">
    <source>
        <dbReference type="ARBA" id="ARBA00023077"/>
    </source>
</evidence>
<evidence type="ECO:0000256" key="12">
    <source>
        <dbReference type="RuleBase" id="RU003357"/>
    </source>
</evidence>
<keyword evidence="7" id="KW-0406">Ion transport</keyword>
<keyword evidence="13" id="KW-0732">Signal</keyword>
<feature type="domain" description="TonB-dependent receptor plug" evidence="15">
    <location>
        <begin position="45"/>
        <end position="150"/>
    </location>
</feature>
<keyword evidence="4" id="KW-0410">Iron transport</keyword>
<dbReference type="RefSeq" id="WP_307370646.1">
    <property type="nucleotide sequence ID" value="NZ_JAUSUW010000003.1"/>
</dbReference>
<keyword evidence="8 12" id="KW-0798">TonB box</keyword>
<organism evidence="16 17">
    <name type="scientific">Peteryoungia aggregata LMG 23059</name>
    <dbReference type="NCBI Taxonomy" id="1368425"/>
    <lineage>
        <taxon>Bacteria</taxon>
        <taxon>Pseudomonadati</taxon>
        <taxon>Pseudomonadota</taxon>
        <taxon>Alphaproteobacteria</taxon>
        <taxon>Hyphomicrobiales</taxon>
        <taxon>Rhizobiaceae</taxon>
        <taxon>Peteryoungia</taxon>
    </lineage>
</organism>
<evidence type="ECO:0000259" key="14">
    <source>
        <dbReference type="Pfam" id="PF00593"/>
    </source>
</evidence>
<name>A0ABU0G4K7_9HYPH</name>
<dbReference type="Pfam" id="PF07715">
    <property type="entry name" value="Plug"/>
    <property type="match status" value="1"/>
</dbReference>
<keyword evidence="9 11" id="KW-0472">Membrane</keyword>
<gene>
    <name evidence="16" type="ORF">J2045_001290</name>
</gene>
<dbReference type="InterPro" id="IPR036942">
    <property type="entry name" value="Beta-barrel_TonB_sf"/>
</dbReference>
<comment type="caution">
    <text evidence="16">The sequence shown here is derived from an EMBL/GenBank/DDBJ whole genome shotgun (WGS) entry which is preliminary data.</text>
</comment>
<evidence type="ECO:0000256" key="9">
    <source>
        <dbReference type="ARBA" id="ARBA00023136"/>
    </source>
</evidence>
<evidence type="ECO:0000256" key="11">
    <source>
        <dbReference type="PROSITE-ProRule" id="PRU01360"/>
    </source>
</evidence>
<evidence type="ECO:0000256" key="7">
    <source>
        <dbReference type="ARBA" id="ARBA00023065"/>
    </source>
</evidence>
<keyword evidence="6" id="KW-0408">Iron</keyword>
<dbReference type="PANTHER" id="PTHR32552">
    <property type="entry name" value="FERRICHROME IRON RECEPTOR-RELATED"/>
    <property type="match status" value="1"/>
</dbReference>
<evidence type="ECO:0000259" key="15">
    <source>
        <dbReference type="Pfam" id="PF07715"/>
    </source>
</evidence>
<dbReference type="Pfam" id="PF00593">
    <property type="entry name" value="TonB_dep_Rec_b-barrel"/>
    <property type="match status" value="1"/>
</dbReference>
<dbReference type="Gene3D" id="2.40.170.20">
    <property type="entry name" value="TonB-dependent receptor, beta-barrel domain"/>
    <property type="match status" value="1"/>
</dbReference>
<evidence type="ECO:0000256" key="4">
    <source>
        <dbReference type="ARBA" id="ARBA00022496"/>
    </source>
</evidence>
<keyword evidence="17" id="KW-1185">Reference proteome</keyword>
<keyword evidence="2 11" id="KW-0813">Transport</keyword>
<dbReference type="PROSITE" id="PS52016">
    <property type="entry name" value="TONB_DEPENDENT_REC_3"/>
    <property type="match status" value="1"/>
</dbReference>
<evidence type="ECO:0000256" key="1">
    <source>
        <dbReference type="ARBA" id="ARBA00004571"/>
    </source>
</evidence>
<evidence type="ECO:0000256" key="13">
    <source>
        <dbReference type="SAM" id="SignalP"/>
    </source>
</evidence>
<sequence>MRLGLHLAALLAGVSLPISALAQDTGETVLDTITVTSQKRATQSKDVPAGLSVEKGEDLRLKKTGRREEAIAETPNAVTGAATAKLYTSFTAIRGVGSALIESDSAVGLYVDGIGIGSTQAHSGSLLDVDRIEVMRGPQGTLYGRNNIAGSVNIISNRPDPEKTGGEIGVDYGSRGTVTSTGIFNTPIGDGGWAARGALSVAKTGGFMTSTIIGDDLGDGEDLHGRLSIAGDVTDNLEFIGGVDMERQTLDAEMFGMPEADFLAGSNSVAIDDPSRIKSNLTTVSGQFTYHLENGDKIVSQTGFQRSKVEVSGNGFPVDYFAAYDALFQSYGFPGFRYRSENPYDGAYRQFSQELRYVSEGNERFDWVAGLYGEYSSATREYGANSSFTGGEATLYSRGETDTSSVSAFADGTYELTDRWKLYGGLRVGYDRKHFDYDLDANATATMLGLTGAFAPGYSDSRSSTYATPRAGLQFAVTEDVNLYAGVATGYKSGGFNAGFVGSGDEGAYGAEKLISYEAGLKAEDIGGRLSVDASVFYIDWRDQQVQGFNAMTSTTPLMNAPRSESWGGEITGRFQVTDQWSVRASTGYADAIYKEFTNARALDGSGSVDVSGNQQQFVSKFTGSAGIDYQWETGWHDLVGKVGVSYQYRSAYYFDVQNTIRQPGYGLFNAYAALENDRYTAYVYAKNIGDKRYRVLAADLGQGTLVTAGDPLTVGGGLKLKF</sequence>
<dbReference type="Proteomes" id="UP001238496">
    <property type="component" value="Unassembled WGS sequence"/>
</dbReference>
<accession>A0ABU0G4K7</accession>
<dbReference type="EMBL" id="JAUSUW010000003">
    <property type="protein sequence ID" value="MDQ0420271.1"/>
    <property type="molecule type" value="Genomic_DNA"/>
</dbReference>
<evidence type="ECO:0000256" key="10">
    <source>
        <dbReference type="ARBA" id="ARBA00023237"/>
    </source>
</evidence>
<dbReference type="InterPro" id="IPR012910">
    <property type="entry name" value="Plug_dom"/>
</dbReference>
<evidence type="ECO:0000256" key="2">
    <source>
        <dbReference type="ARBA" id="ARBA00022448"/>
    </source>
</evidence>
<evidence type="ECO:0000256" key="3">
    <source>
        <dbReference type="ARBA" id="ARBA00022452"/>
    </source>
</evidence>
<evidence type="ECO:0000313" key="16">
    <source>
        <dbReference type="EMBL" id="MDQ0420271.1"/>
    </source>
</evidence>
<protein>
    <submittedName>
        <fullName evidence="16">Iron complex outermembrane receptor protein</fullName>
    </submittedName>
</protein>
<keyword evidence="5 11" id="KW-0812">Transmembrane</keyword>
<dbReference type="InterPro" id="IPR000531">
    <property type="entry name" value="Beta-barrel_TonB"/>
</dbReference>
<evidence type="ECO:0000313" key="17">
    <source>
        <dbReference type="Proteomes" id="UP001238496"/>
    </source>
</evidence>
<keyword evidence="3 11" id="KW-1134">Transmembrane beta strand</keyword>
<dbReference type="SUPFAM" id="SSF56935">
    <property type="entry name" value="Porins"/>
    <property type="match status" value="1"/>
</dbReference>
<evidence type="ECO:0000256" key="6">
    <source>
        <dbReference type="ARBA" id="ARBA00023004"/>
    </source>
</evidence>
<dbReference type="InterPro" id="IPR039426">
    <property type="entry name" value="TonB-dep_rcpt-like"/>
</dbReference>
<comment type="similarity">
    <text evidence="11 12">Belongs to the TonB-dependent receptor family.</text>
</comment>
<comment type="subcellular location">
    <subcellularLocation>
        <location evidence="1 11">Cell outer membrane</location>
        <topology evidence="1 11">Multi-pass membrane protein</topology>
    </subcellularLocation>
</comment>
<dbReference type="PANTHER" id="PTHR32552:SF81">
    <property type="entry name" value="TONB-DEPENDENT OUTER MEMBRANE RECEPTOR"/>
    <property type="match status" value="1"/>
</dbReference>